<reference evidence="2 3" key="1">
    <citation type="submission" date="2019-03" db="EMBL/GenBank/DDBJ databases">
        <title>Paraburkholderia sp. 7MH5, isolated from subtropical forest soil.</title>
        <authorList>
            <person name="Gao Z.-H."/>
            <person name="Qiu L.-H."/>
        </authorList>
    </citation>
    <scope>NUCLEOTIDE SEQUENCE [LARGE SCALE GENOMIC DNA]</scope>
    <source>
        <strain evidence="2 3">7MH5</strain>
    </source>
</reference>
<dbReference type="OrthoDB" id="5289858at2"/>
<dbReference type="Pfam" id="PF11925">
    <property type="entry name" value="DUF3443"/>
    <property type="match status" value="1"/>
</dbReference>
<dbReference type="EMBL" id="CP038148">
    <property type="protein sequence ID" value="QBQ97928.1"/>
    <property type="molecule type" value="Genomic_DNA"/>
</dbReference>
<name>A0A4P7CQ06_9BURK</name>
<dbReference type="KEGG" id="ppai:E1956_12580"/>
<feature type="region of interest" description="Disordered" evidence="1">
    <location>
        <begin position="65"/>
        <end position="87"/>
    </location>
</feature>
<dbReference type="RefSeq" id="WP_134749281.1">
    <property type="nucleotide sequence ID" value="NZ_CP038148.1"/>
</dbReference>
<evidence type="ECO:0000313" key="2">
    <source>
        <dbReference type="EMBL" id="QBQ97928.1"/>
    </source>
</evidence>
<gene>
    <name evidence="2" type="ORF">E1956_12580</name>
</gene>
<evidence type="ECO:0000313" key="3">
    <source>
        <dbReference type="Proteomes" id="UP000295727"/>
    </source>
</evidence>
<organism evidence="2 3">
    <name type="scientific">Paraburkholderia pallida</name>
    <dbReference type="NCBI Taxonomy" id="2547399"/>
    <lineage>
        <taxon>Bacteria</taxon>
        <taxon>Pseudomonadati</taxon>
        <taxon>Pseudomonadota</taxon>
        <taxon>Betaproteobacteria</taxon>
        <taxon>Burkholderiales</taxon>
        <taxon>Burkholderiaceae</taxon>
        <taxon>Paraburkholderia</taxon>
    </lineage>
</organism>
<accession>A0A4P7CQ06</accession>
<proteinExistence type="predicted"/>
<dbReference type="Proteomes" id="UP000295727">
    <property type="component" value="Chromosome 1"/>
</dbReference>
<keyword evidence="3" id="KW-1185">Reference proteome</keyword>
<dbReference type="AlphaFoldDB" id="A0A4P7CQ06"/>
<protein>
    <submittedName>
        <fullName evidence="2">DUF3443 domain-containing protein</fullName>
    </submittedName>
</protein>
<dbReference type="InterPro" id="IPR021847">
    <property type="entry name" value="DUF3443"/>
</dbReference>
<evidence type="ECO:0000256" key="1">
    <source>
        <dbReference type="SAM" id="MobiDB-lite"/>
    </source>
</evidence>
<sequence length="446" mass="43996">MSTRAQRVLERVSIRSVQADVRAFVLANLFAVALAGCGGGGGSGATGATVPASSPAAASAPAASAPAAASSPSSSGSSTSGTVPQSTTPNVVAVSVAATATSTRNMLMASVTVCVPGTSTCATVDNVQVDTGSQGLRLLASALPAGFALPSVAAGSGSSPAGECAAFGSGYTWGAVRSADVRLAGEVARALPIQVIADPSVPTTPSVCEGFGLAMINTTALRANGILGVGPFNADCGAACVNQPNSSWYYACPSGNCAASAQPLAQQVSNPVAAFATDNNGVVLDLPAVPDSGQSAVSGSLIFGIGSQSNNALGGATVLRANTVTGFVSTTTSDGSVYPLSYLDSGSNGFFFADAALTRCGVWYCPGAPLSIGATIKGTDGVSTAASLPVANAQTLFASGNWAFDNLAGYNGNMFGWGLPFFFGRRIYTAIEAQVTPAGAGPYFAF</sequence>